<dbReference type="OrthoDB" id="66620at2759"/>
<keyword evidence="8 9" id="KW-0472">Membrane</keyword>
<reference evidence="11 12" key="1">
    <citation type="submission" date="2016-09" db="EMBL/GenBank/DDBJ databases">
        <title>Extensive genetic diversity and differential bi-allelic expression allows diatom success in the polar Southern Ocean.</title>
        <authorList>
            <consortium name="DOE Joint Genome Institute"/>
            <person name="Mock T."/>
            <person name="Otillar R.P."/>
            <person name="Strauss J."/>
            <person name="Dupont C."/>
            <person name="Frickenhaus S."/>
            <person name="Maumus F."/>
            <person name="Mcmullan M."/>
            <person name="Sanges R."/>
            <person name="Schmutz J."/>
            <person name="Toseland A."/>
            <person name="Valas R."/>
            <person name="Veluchamy A."/>
            <person name="Ward B.J."/>
            <person name="Allen A."/>
            <person name="Barry K."/>
            <person name="Falciatore A."/>
            <person name="Ferrante M."/>
            <person name="Fortunato A.E."/>
            <person name="Gloeckner G."/>
            <person name="Gruber A."/>
            <person name="Hipkin R."/>
            <person name="Janech M."/>
            <person name="Kroth P."/>
            <person name="Leese F."/>
            <person name="Lindquist E."/>
            <person name="Lyon B.R."/>
            <person name="Martin J."/>
            <person name="Mayer C."/>
            <person name="Parker M."/>
            <person name="Quesneville H."/>
            <person name="Raymond J."/>
            <person name="Uhlig C."/>
            <person name="Valentin K.U."/>
            <person name="Worden A.Z."/>
            <person name="Armbrust E.V."/>
            <person name="Bowler C."/>
            <person name="Green B."/>
            <person name="Moulton V."/>
            <person name="Van Oosterhout C."/>
            <person name="Grigoriev I."/>
        </authorList>
    </citation>
    <scope>NUCLEOTIDE SEQUENCE [LARGE SCALE GENOMIC DNA]</scope>
    <source>
        <strain evidence="11 12">CCMP1102</strain>
    </source>
</reference>
<accession>A0A1E7FTV5</accession>
<keyword evidence="3" id="KW-0813">Transport</keyword>
<dbReference type="PANTHER" id="PTHR19241">
    <property type="entry name" value="ATP-BINDING CASSETTE TRANSPORTER"/>
    <property type="match status" value="1"/>
</dbReference>
<feature type="transmembrane region" description="Helical" evidence="9">
    <location>
        <begin position="593"/>
        <end position="616"/>
    </location>
</feature>
<keyword evidence="4 9" id="KW-0812">Transmembrane</keyword>
<dbReference type="PROSITE" id="PS00211">
    <property type="entry name" value="ABC_TRANSPORTER_1"/>
    <property type="match status" value="1"/>
</dbReference>
<evidence type="ECO:0000256" key="6">
    <source>
        <dbReference type="ARBA" id="ARBA00022840"/>
    </source>
</evidence>
<feature type="transmembrane region" description="Helical" evidence="9">
    <location>
        <begin position="465"/>
        <end position="489"/>
    </location>
</feature>
<dbReference type="Pfam" id="PF19055">
    <property type="entry name" value="ABC2_membrane_7"/>
    <property type="match status" value="1"/>
</dbReference>
<dbReference type="SUPFAM" id="SSF52540">
    <property type="entry name" value="P-loop containing nucleoside triphosphate hydrolases"/>
    <property type="match status" value="2"/>
</dbReference>
<dbReference type="Proteomes" id="UP000095751">
    <property type="component" value="Unassembled WGS sequence"/>
</dbReference>
<feature type="transmembrane region" description="Helical" evidence="9">
    <location>
        <begin position="501"/>
        <end position="520"/>
    </location>
</feature>
<evidence type="ECO:0000256" key="2">
    <source>
        <dbReference type="ARBA" id="ARBA00006012"/>
    </source>
</evidence>
<protein>
    <submittedName>
        <fullName evidence="11">ABC2_membrane-domain-containing protein</fullName>
    </submittedName>
</protein>
<feature type="transmembrane region" description="Helical" evidence="9">
    <location>
        <begin position="1144"/>
        <end position="1162"/>
    </location>
</feature>
<dbReference type="InterPro" id="IPR003593">
    <property type="entry name" value="AAA+_ATPase"/>
</dbReference>
<evidence type="ECO:0000256" key="8">
    <source>
        <dbReference type="ARBA" id="ARBA00023136"/>
    </source>
</evidence>
<dbReference type="PROSITE" id="PS50893">
    <property type="entry name" value="ABC_TRANSPORTER_2"/>
    <property type="match status" value="2"/>
</dbReference>
<dbReference type="GO" id="GO:0016020">
    <property type="term" value="C:membrane"/>
    <property type="evidence" value="ECO:0007669"/>
    <property type="project" value="UniProtKB-SubCell"/>
</dbReference>
<dbReference type="KEGG" id="fcy:FRACYDRAFT_156127"/>
<comment type="similarity">
    <text evidence="2">Belongs to the ABC transporter superfamily. ABCG family. PDR (TC 3.A.1.205) subfamily.</text>
</comment>
<feature type="non-terminal residue" evidence="11">
    <location>
        <position position="1190"/>
    </location>
</feature>
<keyword evidence="5" id="KW-0547">Nucleotide-binding</keyword>
<keyword evidence="6" id="KW-0067">ATP-binding</keyword>
<evidence type="ECO:0000256" key="4">
    <source>
        <dbReference type="ARBA" id="ARBA00022692"/>
    </source>
</evidence>
<sequence length="1190" mass="132817">MKNINLYFEQGKTYLVLGAPRSGKSSLLKMLAGILPEDKDHVIGGEVAVNTITPRTEGVVWSNVVGYIDQIERLHPYLTVKETWDFAWKCRSGGTHRTPLHGDGPEVDATIKNMDDGMYRVMVILEAMGLTRVKDTFVGDQDTVRGVSGGEKKRVTVGEMSVGDFPILCMDEISTGLDAATTYDICKVIGEVTAIMMNVKIVTLLQPPPETFALFDDLILLSDGMVIYSGPVEEVVPYFESLGYKLPDRMDAADWLQALPTNDGEDFIEAVDRDGFVETPKHLTTDEFHLKFYESEQGKKILKELESPVERTSNNKGLESDKVTKYFRNRYRNNSLASLQLLVSRECLLWWRDKAGIKSRIAQDLLMGVIAGTVFWQGWQEVSSVQGILFQSMLFLSLGAMMKVAPQYAVRGVLYKHQDSNFFPTWTYVCGRSLATIPSSIIDGLLYGTIVYWFVGLAHNDGASFVNYIMFVLITMFSSIGLGLLFSIFSAITKDRSTGQAYMSVSIVLLILFSGFTVTPNNIPPYWIWLYWINIFAWAFRGLIVNEYDSGKYDGDSGQYDASMGRNLTFGELVLTNSGFVDRTGDPYTFEWAGYSILFSLLMIVVAVIMTSIALVKVRFATGKSLANSSIEEIEDDDKEVSQVKVELPFQKVNLTFKDIQYTVISSIEKEKLRLLNGIDGVVEAGKMTALMGSSGAGKTTLMDVLSLRKSSGEIEGEVRLNGHLQEQRSFRRCTGYVEQFDTQSAQLTIRETCEFSAKLRLESTDPSITPESTKKFVDQILDMLELTPIQDFLVGSDDTGGLSFEQNKRLSIAVELVANPSILFLDEPTSGLDARAAAIVMRGLKRIALTGRAVVATIHQPSIAIFNSFDTLLLLKRGGEVVFYGDLGDESSNLIEYLQSYETTPLIQPGENPATWMLTTIGAGNTDTGHQFDYAGAFATSNLRQECQDKISKYEAAVSDDGLVSFPSKYATTTKTQMIEVMKRTWTVYWRSPSYNRTRIIVAALLSLLIGSVFVGNPAPSDETEMRSRLTTVYLSFLIIAINGMNTVLSFFEAERNMFYRHKSAMMYDTPAISTAFTLAEIPFLLGTSLLYTTIFYFMIGFAADAEKFFFYYLFMLLCMSLFTYIGHMLVAICPDAQIAQGFAGLISTCTSLFAGVLIQPQFIPKFWLFMYYILPGHYILEGLLTTQY</sequence>
<organism evidence="11 12">
    <name type="scientific">Fragilariopsis cylindrus CCMP1102</name>
    <dbReference type="NCBI Taxonomy" id="635003"/>
    <lineage>
        <taxon>Eukaryota</taxon>
        <taxon>Sar</taxon>
        <taxon>Stramenopiles</taxon>
        <taxon>Ochrophyta</taxon>
        <taxon>Bacillariophyta</taxon>
        <taxon>Bacillariophyceae</taxon>
        <taxon>Bacillariophycidae</taxon>
        <taxon>Bacillariales</taxon>
        <taxon>Bacillariaceae</taxon>
        <taxon>Fragilariopsis</taxon>
    </lineage>
</organism>
<evidence type="ECO:0000256" key="7">
    <source>
        <dbReference type="ARBA" id="ARBA00022989"/>
    </source>
</evidence>
<evidence type="ECO:0000313" key="11">
    <source>
        <dbReference type="EMBL" id="OEU21273.1"/>
    </source>
</evidence>
<dbReference type="GO" id="GO:0005524">
    <property type="term" value="F:ATP binding"/>
    <property type="evidence" value="ECO:0007669"/>
    <property type="project" value="UniProtKB-KW"/>
</dbReference>
<dbReference type="InParanoid" id="A0A1E7FTV5"/>
<feature type="domain" description="ABC transporter" evidence="10">
    <location>
        <begin position="655"/>
        <end position="904"/>
    </location>
</feature>
<dbReference type="SMART" id="SM00382">
    <property type="entry name" value="AAA"/>
    <property type="match status" value="2"/>
</dbReference>
<feature type="transmembrane region" description="Helical" evidence="9">
    <location>
        <begin position="526"/>
        <end position="544"/>
    </location>
</feature>
<keyword evidence="12" id="KW-1185">Reference proteome</keyword>
<dbReference type="InterPro" id="IPR027417">
    <property type="entry name" value="P-loop_NTPase"/>
</dbReference>
<evidence type="ECO:0000256" key="9">
    <source>
        <dbReference type="SAM" id="Phobius"/>
    </source>
</evidence>
<dbReference type="InterPro" id="IPR017871">
    <property type="entry name" value="ABC_transporter-like_CS"/>
</dbReference>
<dbReference type="InterPro" id="IPR034003">
    <property type="entry name" value="ABCG_PDR_2"/>
</dbReference>
<feature type="transmembrane region" description="Helical" evidence="9">
    <location>
        <begin position="1168"/>
        <end position="1186"/>
    </location>
</feature>
<dbReference type="Pfam" id="PF01061">
    <property type="entry name" value="ABC2_membrane"/>
    <property type="match status" value="2"/>
</dbReference>
<feature type="transmembrane region" description="Helical" evidence="9">
    <location>
        <begin position="426"/>
        <end position="453"/>
    </location>
</feature>
<dbReference type="AlphaFoldDB" id="A0A1E7FTV5"/>
<dbReference type="InterPro" id="IPR043926">
    <property type="entry name" value="ABCG_dom"/>
</dbReference>
<feature type="transmembrane region" description="Helical" evidence="9">
    <location>
        <begin position="1001"/>
        <end position="1020"/>
    </location>
</feature>
<feature type="transmembrane region" description="Helical" evidence="9">
    <location>
        <begin position="1111"/>
        <end position="1132"/>
    </location>
</feature>
<evidence type="ECO:0000256" key="1">
    <source>
        <dbReference type="ARBA" id="ARBA00004141"/>
    </source>
</evidence>
<dbReference type="InterPro" id="IPR003439">
    <property type="entry name" value="ABC_transporter-like_ATP-bd"/>
</dbReference>
<evidence type="ECO:0000259" key="10">
    <source>
        <dbReference type="PROSITE" id="PS50893"/>
    </source>
</evidence>
<dbReference type="InterPro" id="IPR013525">
    <property type="entry name" value="ABC2_TM"/>
</dbReference>
<evidence type="ECO:0000313" key="12">
    <source>
        <dbReference type="Proteomes" id="UP000095751"/>
    </source>
</evidence>
<gene>
    <name evidence="11" type="ORF">FRACYDRAFT_156127</name>
</gene>
<dbReference type="Gene3D" id="3.40.50.300">
    <property type="entry name" value="P-loop containing nucleotide triphosphate hydrolases"/>
    <property type="match status" value="2"/>
</dbReference>
<dbReference type="GO" id="GO:0140359">
    <property type="term" value="F:ABC-type transporter activity"/>
    <property type="evidence" value="ECO:0007669"/>
    <property type="project" value="InterPro"/>
</dbReference>
<feature type="transmembrane region" description="Helical" evidence="9">
    <location>
        <begin position="1032"/>
        <end position="1053"/>
    </location>
</feature>
<dbReference type="Pfam" id="PF00005">
    <property type="entry name" value="ABC_tran"/>
    <property type="match status" value="2"/>
</dbReference>
<evidence type="ECO:0000256" key="5">
    <source>
        <dbReference type="ARBA" id="ARBA00022741"/>
    </source>
</evidence>
<dbReference type="EMBL" id="KV784354">
    <property type="protein sequence ID" value="OEU21273.1"/>
    <property type="molecule type" value="Genomic_DNA"/>
</dbReference>
<dbReference type="CDD" id="cd03232">
    <property type="entry name" value="ABCG_PDR_domain2"/>
    <property type="match status" value="1"/>
</dbReference>
<keyword evidence="7 9" id="KW-1133">Transmembrane helix</keyword>
<comment type="subcellular location">
    <subcellularLocation>
        <location evidence="1">Membrane</location>
        <topology evidence="1">Multi-pass membrane protein</topology>
    </subcellularLocation>
</comment>
<feature type="domain" description="ABC transporter" evidence="10">
    <location>
        <begin position="1"/>
        <end position="248"/>
    </location>
</feature>
<proteinExistence type="inferred from homology"/>
<dbReference type="GO" id="GO:0016887">
    <property type="term" value="F:ATP hydrolysis activity"/>
    <property type="evidence" value="ECO:0007669"/>
    <property type="project" value="InterPro"/>
</dbReference>
<name>A0A1E7FTV5_9STRA</name>
<evidence type="ECO:0000256" key="3">
    <source>
        <dbReference type="ARBA" id="ARBA00022448"/>
    </source>
</evidence>
<feature type="transmembrane region" description="Helical" evidence="9">
    <location>
        <begin position="1074"/>
        <end position="1099"/>
    </location>
</feature>